<dbReference type="InterPro" id="IPR052219">
    <property type="entry name" value="Photolyase_Class-2"/>
</dbReference>
<dbReference type="PANTHER" id="PTHR10211">
    <property type="entry name" value="DEOXYRIBODIPYRIMIDINE PHOTOLYASE"/>
    <property type="match status" value="1"/>
</dbReference>
<accession>A0A521DSW2</accession>
<dbReference type="Gene3D" id="1.10.579.10">
    <property type="entry name" value="DNA Cyclobutane Dipyrimidine Photolyase, subunit A, domain 3"/>
    <property type="match status" value="1"/>
</dbReference>
<dbReference type="PROSITE" id="PS51645">
    <property type="entry name" value="PHR_CRY_ALPHA_BETA"/>
    <property type="match status" value="1"/>
</dbReference>
<dbReference type="RefSeq" id="WP_142715009.1">
    <property type="nucleotide sequence ID" value="NZ_FXTH01000011.1"/>
</dbReference>
<evidence type="ECO:0000256" key="7">
    <source>
        <dbReference type="ARBA" id="ARBA00022763"/>
    </source>
</evidence>
<dbReference type="Proteomes" id="UP000317593">
    <property type="component" value="Unassembled WGS sequence"/>
</dbReference>
<name>A0A521DSW2_9BACT</name>
<dbReference type="GO" id="GO:0003904">
    <property type="term" value="F:deoxyribodipyrimidine photo-lyase activity"/>
    <property type="evidence" value="ECO:0007669"/>
    <property type="project" value="UniProtKB-EC"/>
</dbReference>
<keyword evidence="16" id="KW-1185">Reference proteome</keyword>
<evidence type="ECO:0000313" key="15">
    <source>
        <dbReference type="EMBL" id="SMO74221.1"/>
    </source>
</evidence>
<keyword evidence="9" id="KW-0238">DNA-binding</keyword>
<evidence type="ECO:0000256" key="11">
    <source>
        <dbReference type="ARBA" id="ARBA00023239"/>
    </source>
</evidence>
<evidence type="ECO:0000313" key="16">
    <source>
        <dbReference type="Proteomes" id="UP000317593"/>
    </source>
</evidence>
<keyword evidence="11 15" id="KW-0456">Lyase</keyword>
<evidence type="ECO:0000256" key="8">
    <source>
        <dbReference type="ARBA" id="ARBA00022827"/>
    </source>
</evidence>
<evidence type="ECO:0000256" key="4">
    <source>
        <dbReference type="ARBA" id="ARBA00013149"/>
    </source>
</evidence>
<dbReference type="GO" id="GO:0003677">
    <property type="term" value="F:DNA binding"/>
    <property type="evidence" value="ECO:0007669"/>
    <property type="project" value="UniProtKB-KW"/>
</dbReference>
<dbReference type="SUPFAM" id="SSF52425">
    <property type="entry name" value="Cryptochrome/photolyase, N-terminal domain"/>
    <property type="match status" value="1"/>
</dbReference>
<feature type="domain" description="Photolyase/cryptochrome alpha/beta" evidence="14">
    <location>
        <begin position="22"/>
        <end position="154"/>
    </location>
</feature>
<dbReference type="InterPro" id="IPR006050">
    <property type="entry name" value="DNA_photolyase_N"/>
</dbReference>
<dbReference type="FunFam" id="1.10.579.10:FF:000002">
    <property type="entry name" value="Deoxyribodipyrimidine photolyase"/>
    <property type="match status" value="1"/>
</dbReference>
<dbReference type="PANTHER" id="PTHR10211:SF0">
    <property type="entry name" value="DEOXYRIBODIPYRIMIDINE PHOTO-LYASE"/>
    <property type="match status" value="1"/>
</dbReference>
<evidence type="ECO:0000256" key="6">
    <source>
        <dbReference type="ARBA" id="ARBA00022630"/>
    </source>
</evidence>
<keyword evidence="10" id="KW-0234">DNA repair</keyword>
<comment type="catalytic activity">
    <reaction evidence="13">
        <text>cyclobutadipyrimidine (in DNA) = 2 pyrimidine residues (in DNA).</text>
        <dbReference type="EC" id="4.1.99.3"/>
    </reaction>
</comment>
<dbReference type="GO" id="GO:0000719">
    <property type="term" value="P:photoreactive repair"/>
    <property type="evidence" value="ECO:0007669"/>
    <property type="project" value="TreeGrafter"/>
</dbReference>
<evidence type="ECO:0000256" key="5">
    <source>
        <dbReference type="ARBA" id="ARBA00014046"/>
    </source>
</evidence>
<comment type="similarity">
    <text evidence="3">Belongs to the DNA photolyase class-2 family.</text>
</comment>
<dbReference type="SUPFAM" id="SSF48173">
    <property type="entry name" value="Cryptochrome/photolyase FAD-binding domain"/>
    <property type="match status" value="1"/>
</dbReference>
<evidence type="ECO:0000256" key="13">
    <source>
        <dbReference type="ARBA" id="ARBA00033999"/>
    </source>
</evidence>
<sequence>MQNINSHRVFRRNEVQADPEGDYVLYWMQTNHRLQYNYALDYVVGWANKLNKPLLIYEELTCDYHWASDRIHTFYMEGMAEHLAMAERKGIDYLPVVEGTPGESRALLGHLLERACCLISDEYPVFFIRERNERLGEELAVSFTTVDSNGLIPLGITDKAPYNAYFFRKIMQRHFLECYSSPPDRHPLEGLEQPGAVELDDKAKQARQKSAERLQNIAAFTASLDISHEVKAIELKGTRQAALGKLGQFIQHGLSKYDEQRNDPDARVTSGLSPWLHFGKISEFEIVQAVLNHQPKPWNLDDITYNNGSTGGFFNGDPNVDSFLDEVITWREVGFHFAHHEPAYDQYESLPEWALETLEQHRHDDREHIYELEELAQSQTHDELWNAAQTQLREQGVMHNYLRMLWGKKVIQWTPSPEIALAYLIELNNRFAIDGRDPNSYSGIFWCFGRFDRAWQERPIFGKVRYMTSKSARRKLKLDQYLKEYGRQQNLEG</sequence>
<dbReference type="EMBL" id="FXTH01000011">
    <property type="protein sequence ID" value="SMO74221.1"/>
    <property type="molecule type" value="Genomic_DNA"/>
</dbReference>
<organism evidence="15 16">
    <name type="scientific">Fodinibius sediminis</name>
    <dbReference type="NCBI Taxonomy" id="1214077"/>
    <lineage>
        <taxon>Bacteria</taxon>
        <taxon>Pseudomonadati</taxon>
        <taxon>Balneolota</taxon>
        <taxon>Balneolia</taxon>
        <taxon>Balneolales</taxon>
        <taxon>Balneolaceae</taxon>
        <taxon>Fodinibius</taxon>
    </lineage>
</organism>
<evidence type="ECO:0000259" key="14">
    <source>
        <dbReference type="PROSITE" id="PS51645"/>
    </source>
</evidence>
<gene>
    <name evidence="15" type="ORF">SAMN06265218_111102</name>
</gene>
<evidence type="ECO:0000256" key="1">
    <source>
        <dbReference type="ARBA" id="ARBA00001932"/>
    </source>
</evidence>
<dbReference type="Gene3D" id="1.25.40.80">
    <property type="match status" value="1"/>
</dbReference>
<proteinExistence type="inferred from homology"/>
<dbReference type="InterPro" id="IPR036155">
    <property type="entry name" value="Crypto/Photolyase_N_sf"/>
</dbReference>
<reference evidence="15 16" key="1">
    <citation type="submission" date="2017-05" db="EMBL/GenBank/DDBJ databases">
        <authorList>
            <person name="Varghese N."/>
            <person name="Submissions S."/>
        </authorList>
    </citation>
    <scope>NUCLEOTIDE SEQUENCE [LARGE SCALE GENOMIC DNA]</scope>
    <source>
        <strain evidence="15 16">DSM 21194</strain>
    </source>
</reference>
<dbReference type="InterPro" id="IPR014729">
    <property type="entry name" value="Rossmann-like_a/b/a_fold"/>
</dbReference>
<dbReference type="OrthoDB" id="9772484at2"/>
<comment type="cofactor">
    <cofactor evidence="2">
        <name>FAD</name>
        <dbReference type="ChEBI" id="CHEBI:57692"/>
    </cofactor>
</comment>
<dbReference type="EC" id="4.1.99.3" evidence="4"/>
<evidence type="ECO:0000256" key="12">
    <source>
        <dbReference type="ARBA" id="ARBA00031671"/>
    </source>
</evidence>
<evidence type="ECO:0000256" key="10">
    <source>
        <dbReference type="ARBA" id="ARBA00023204"/>
    </source>
</evidence>
<keyword evidence="6" id="KW-0285">Flavoprotein</keyword>
<dbReference type="Gene3D" id="3.40.50.620">
    <property type="entry name" value="HUPs"/>
    <property type="match status" value="1"/>
</dbReference>
<protein>
    <recommendedName>
        <fullName evidence="5">Deoxyribodipyrimidine photo-lyase</fullName>
        <ecNumber evidence="4">4.1.99.3</ecNumber>
    </recommendedName>
    <alternativeName>
        <fullName evidence="12">DNA photolyase</fullName>
    </alternativeName>
</protein>
<evidence type="ECO:0000256" key="2">
    <source>
        <dbReference type="ARBA" id="ARBA00001974"/>
    </source>
</evidence>
<keyword evidence="7" id="KW-0227">DNA damage</keyword>
<evidence type="ECO:0000256" key="9">
    <source>
        <dbReference type="ARBA" id="ARBA00023125"/>
    </source>
</evidence>
<comment type="cofactor">
    <cofactor evidence="1">
        <name>(6R)-5,10-methylene-5,6,7,8-tetrahydrofolate</name>
        <dbReference type="ChEBI" id="CHEBI:15636"/>
    </cofactor>
</comment>
<dbReference type="InterPro" id="IPR036134">
    <property type="entry name" value="Crypto/Photolyase_FAD-like_sf"/>
</dbReference>
<dbReference type="AlphaFoldDB" id="A0A521DSW2"/>
<evidence type="ECO:0000256" key="3">
    <source>
        <dbReference type="ARBA" id="ARBA00006409"/>
    </source>
</evidence>
<keyword evidence="8" id="KW-0274">FAD</keyword>